<dbReference type="EMBL" id="ML978121">
    <property type="protein sequence ID" value="KAF2104392.1"/>
    <property type="molecule type" value="Genomic_DNA"/>
</dbReference>
<evidence type="ECO:0000256" key="2">
    <source>
        <dbReference type="ARBA" id="ARBA00022664"/>
    </source>
</evidence>
<dbReference type="OrthoDB" id="447637at2759"/>
<evidence type="ECO:0000256" key="6">
    <source>
        <dbReference type="ARBA" id="ARBA00023242"/>
    </source>
</evidence>
<comment type="subcellular location">
    <subcellularLocation>
        <location evidence="1">Nucleus</location>
    </subcellularLocation>
</comment>
<sequence>MAEPTLDEITSKPPDGVIIPPIKVQDVLEKTAGYVARNPVFEQRLITRNAGDPKFGFLKTQDPYHAYYIWRLKEIREGRGTDVSAGRVAGSPQAPAKPQGPPEPPEFRFSARMPIINTKDLAVVHLTARLVAGNGKNYISALHQREANNFQFDFLRPQHSLHQFFSRLVDQYTELLDKKKKEARMKMLQENIDNPMRLYRDAEQRAAWVEHQAQQRHEKDEKEEAERVAYAEIDWHDFSLVETVLFNEADEQTDLPPPTSLNDLQSASLEQRAANSLAPSSMRIEEAMPSDEMYAPPAYSPQPPPTAAPAFLPPPPQAGYQMPPQNEEEEARIREPHAAAKGPGQMRIRNDYVPRAQAKKQNVGMALCPNCHQQIPYDELDNHMRIELLDPEWKKQKAKADSRHATTNLSTSDVANNLKRLASQRSDVFDPVTGQQVLTAEDEARKKRQQSAINYDGQPETKAELQGLNIQEQIRQIHQKYK</sequence>
<dbReference type="GO" id="GO:0000381">
    <property type="term" value="P:regulation of alternative mRNA splicing, via spliceosome"/>
    <property type="evidence" value="ECO:0007669"/>
    <property type="project" value="TreeGrafter"/>
</dbReference>
<evidence type="ECO:0000313" key="10">
    <source>
        <dbReference type="Proteomes" id="UP000799772"/>
    </source>
</evidence>
<evidence type="ECO:0000256" key="1">
    <source>
        <dbReference type="ARBA" id="ARBA00004123"/>
    </source>
</evidence>
<dbReference type="FunFam" id="1.10.10.790:FF:000002">
    <property type="entry name" value="Splicing factor 3A subunit 1"/>
    <property type="match status" value="1"/>
</dbReference>
<keyword evidence="2" id="KW-0507">mRNA processing</keyword>
<organism evidence="9 10">
    <name type="scientific">Rhizodiscina lignyota</name>
    <dbReference type="NCBI Taxonomy" id="1504668"/>
    <lineage>
        <taxon>Eukaryota</taxon>
        <taxon>Fungi</taxon>
        <taxon>Dikarya</taxon>
        <taxon>Ascomycota</taxon>
        <taxon>Pezizomycotina</taxon>
        <taxon>Dothideomycetes</taxon>
        <taxon>Pleosporomycetidae</taxon>
        <taxon>Aulographales</taxon>
        <taxon>Rhizodiscinaceae</taxon>
        <taxon>Rhizodiscina</taxon>
    </lineage>
</organism>
<gene>
    <name evidence="9" type="ORF">NA57DRAFT_62953</name>
</gene>
<feature type="domain" description="SURP motif" evidence="8">
    <location>
        <begin position="123"/>
        <end position="165"/>
    </location>
</feature>
<dbReference type="Gene3D" id="1.10.10.790">
    <property type="entry name" value="Surp module"/>
    <property type="match status" value="2"/>
</dbReference>
<feature type="region of interest" description="Disordered" evidence="7">
    <location>
        <begin position="439"/>
        <end position="467"/>
    </location>
</feature>
<evidence type="ECO:0000256" key="5">
    <source>
        <dbReference type="ARBA" id="ARBA00023187"/>
    </source>
</evidence>
<dbReference type="GO" id="GO:0003723">
    <property type="term" value="F:RNA binding"/>
    <property type="evidence" value="ECO:0007669"/>
    <property type="project" value="InterPro"/>
</dbReference>
<evidence type="ECO:0000256" key="4">
    <source>
        <dbReference type="ARBA" id="ARBA00022737"/>
    </source>
</evidence>
<dbReference type="InterPro" id="IPR000061">
    <property type="entry name" value="Surp"/>
</dbReference>
<dbReference type="PANTHER" id="PTHR15316">
    <property type="entry name" value="SPLICEOSOME ASSOCIATED PROTEIN 114/SWAP SPLICING FACTOR-RELATED"/>
    <property type="match status" value="1"/>
</dbReference>
<feature type="region of interest" description="Disordered" evidence="7">
    <location>
        <begin position="83"/>
        <end position="108"/>
    </location>
</feature>
<dbReference type="PROSITE" id="PS50128">
    <property type="entry name" value="SURP"/>
    <property type="match status" value="2"/>
</dbReference>
<dbReference type="GO" id="GO:0071013">
    <property type="term" value="C:catalytic step 2 spliceosome"/>
    <property type="evidence" value="ECO:0007669"/>
    <property type="project" value="TreeGrafter"/>
</dbReference>
<evidence type="ECO:0000313" key="9">
    <source>
        <dbReference type="EMBL" id="KAF2104392.1"/>
    </source>
</evidence>
<name>A0A9P4IQR9_9PEZI</name>
<keyword evidence="10" id="KW-1185">Reference proteome</keyword>
<dbReference type="SUPFAM" id="SSF109905">
    <property type="entry name" value="Surp module (SWAP domain)"/>
    <property type="match status" value="2"/>
</dbReference>
<evidence type="ECO:0000256" key="3">
    <source>
        <dbReference type="ARBA" id="ARBA00022728"/>
    </source>
</evidence>
<evidence type="ECO:0000256" key="7">
    <source>
        <dbReference type="SAM" id="MobiDB-lite"/>
    </source>
</evidence>
<comment type="caution">
    <text evidence="9">The sequence shown here is derived from an EMBL/GenBank/DDBJ whole genome shotgun (WGS) entry which is preliminary data.</text>
</comment>
<dbReference type="InterPro" id="IPR045146">
    <property type="entry name" value="SF3A1"/>
</dbReference>
<protein>
    <recommendedName>
        <fullName evidence="8">SURP motif domain-containing protein</fullName>
    </recommendedName>
</protein>
<reference evidence="9" key="1">
    <citation type="journal article" date="2020" name="Stud. Mycol.">
        <title>101 Dothideomycetes genomes: a test case for predicting lifestyles and emergence of pathogens.</title>
        <authorList>
            <person name="Haridas S."/>
            <person name="Albert R."/>
            <person name="Binder M."/>
            <person name="Bloem J."/>
            <person name="Labutti K."/>
            <person name="Salamov A."/>
            <person name="Andreopoulos B."/>
            <person name="Baker S."/>
            <person name="Barry K."/>
            <person name="Bills G."/>
            <person name="Bluhm B."/>
            <person name="Cannon C."/>
            <person name="Castanera R."/>
            <person name="Culley D."/>
            <person name="Daum C."/>
            <person name="Ezra D."/>
            <person name="Gonzalez J."/>
            <person name="Henrissat B."/>
            <person name="Kuo A."/>
            <person name="Liang C."/>
            <person name="Lipzen A."/>
            <person name="Lutzoni F."/>
            <person name="Magnuson J."/>
            <person name="Mondo S."/>
            <person name="Nolan M."/>
            <person name="Ohm R."/>
            <person name="Pangilinan J."/>
            <person name="Park H.-J."/>
            <person name="Ramirez L."/>
            <person name="Alfaro M."/>
            <person name="Sun H."/>
            <person name="Tritt A."/>
            <person name="Yoshinaga Y."/>
            <person name="Zwiers L.-H."/>
            <person name="Turgeon B."/>
            <person name="Goodwin S."/>
            <person name="Spatafora J."/>
            <person name="Crous P."/>
            <person name="Grigoriev I."/>
        </authorList>
    </citation>
    <scope>NUCLEOTIDE SEQUENCE</scope>
    <source>
        <strain evidence="9">CBS 133067</strain>
    </source>
</reference>
<dbReference type="Pfam" id="PF12230">
    <property type="entry name" value="PRP21_like_P"/>
    <property type="match status" value="1"/>
</dbReference>
<dbReference type="GO" id="GO:0045292">
    <property type="term" value="P:mRNA cis splicing, via spliceosome"/>
    <property type="evidence" value="ECO:0007669"/>
    <property type="project" value="InterPro"/>
</dbReference>
<dbReference type="InterPro" id="IPR035967">
    <property type="entry name" value="SWAP/Surp_sf"/>
</dbReference>
<accession>A0A9P4IQR9</accession>
<dbReference type="Proteomes" id="UP000799772">
    <property type="component" value="Unassembled WGS sequence"/>
</dbReference>
<dbReference type="SMART" id="SM00648">
    <property type="entry name" value="SWAP"/>
    <property type="match status" value="2"/>
</dbReference>
<dbReference type="Pfam" id="PF01805">
    <property type="entry name" value="Surp"/>
    <property type="match status" value="2"/>
</dbReference>
<dbReference type="AlphaFoldDB" id="A0A9P4IQR9"/>
<keyword evidence="5" id="KW-0508">mRNA splicing</keyword>
<keyword evidence="4" id="KW-0677">Repeat</keyword>
<dbReference type="GO" id="GO:0071004">
    <property type="term" value="C:U2-type prespliceosome"/>
    <property type="evidence" value="ECO:0007669"/>
    <property type="project" value="TreeGrafter"/>
</dbReference>
<keyword evidence="6" id="KW-0539">Nucleus</keyword>
<dbReference type="PANTHER" id="PTHR15316:SF1">
    <property type="entry name" value="SPLICING FACTOR 3A SUBUNIT 1"/>
    <property type="match status" value="1"/>
</dbReference>
<feature type="domain" description="SURP motif" evidence="8">
    <location>
        <begin position="27"/>
        <end position="68"/>
    </location>
</feature>
<keyword evidence="3" id="KW-0747">Spliceosome</keyword>
<dbReference type="InterPro" id="IPR022030">
    <property type="entry name" value="SF3A1_dom"/>
</dbReference>
<dbReference type="FunFam" id="1.10.10.790:FF:000001">
    <property type="entry name" value="Splicing factor 3a, subunit 1"/>
    <property type="match status" value="1"/>
</dbReference>
<evidence type="ECO:0000259" key="8">
    <source>
        <dbReference type="PROSITE" id="PS50128"/>
    </source>
</evidence>
<proteinExistence type="predicted"/>
<dbReference type="GO" id="GO:0005686">
    <property type="term" value="C:U2 snRNP"/>
    <property type="evidence" value="ECO:0007669"/>
    <property type="project" value="UniProtKB-ARBA"/>
</dbReference>